<evidence type="ECO:0000256" key="1">
    <source>
        <dbReference type="SAM" id="MobiDB-lite"/>
    </source>
</evidence>
<dbReference type="EMBL" id="ML996082">
    <property type="protein sequence ID" value="KAF2156518.1"/>
    <property type="molecule type" value="Genomic_DNA"/>
</dbReference>
<keyword evidence="3" id="KW-0732">Signal</keyword>
<dbReference type="Proteomes" id="UP000799439">
    <property type="component" value="Unassembled WGS sequence"/>
</dbReference>
<dbReference type="OrthoDB" id="5390143at2759"/>
<dbReference type="AlphaFoldDB" id="A0A9P4J707"/>
<protein>
    <recommendedName>
        <fullName evidence="6">Mid2 domain-containing protein</fullName>
    </recommendedName>
</protein>
<name>A0A9P4J707_9PEZI</name>
<comment type="caution">
    <text evidence="4">The sequence shown here is derived from an EMBL/GenBank/DDBJ whole genome shotgun (WGS) entry which is preliminary data.</text>
</comment>
<accession>A0A9P4J707</accession>
<keyword evidence="5" id="KW-1185">Reference proteome</keyword>
<evidence type="ECO:0000256" key="2">
    <source>
        <dbReference type="SAM" id="Phobius"/>
    </source>
</evidence>
<organism evidence="4 5">
    <name type="scientific">Myriangium duriaei CBS 260.36</name>
    <dbReference type="NCBI Taxonomy" id="1168546"/>
    <lineage>
        <taxon>Eukaryota</taxon>
        <taxon>Fungi</taxon>
        <taxon>Dikarya</taxon>
        <taxon>Ascomycota</taxon>
        <taxon>Pezizomycotina</taxon>
        <taxon>Dothideomycetes</taxon>
        <taxon>Dothideomycetidae</taxon>
        <taxon>Myriangiales</taxon>
        <taxon>Myriangiaceae</taxon>
        <taxon>Myriangium</taxon>
    </lineage>
</organism>
<feature type="compositionally biased region" description="Low complexity" evidence="1">
    <location>
        <begin position="161"/>
        <end position="197"/>
    </location>
</feature>
<evidence type="ECO:0000313" key="4">
    <source>
        <dbReference type="EMBL" id="KAF2156518.1"/>
    </source>
</evidence>
<keyword evidence="2" id="KW-1133">Transmembrane helix</keyword>
<reference evidence="4" key="1">
    <citation type="journal article" date="2020" name="Stud. Mycol.">
        <title>101 Dothideomycetes genomes: a test case for predicting lifestyles and emergence of pathogens.</title>
        <authorList>
            <person name="Haridas S."/>
            <person name="Albert R."/>
            <person name="Binder M."/>
            <person name="Bloem J."/>
            <person name="Labutti K."/>
            <person name="Salamov A."/>
            <person name="Andreopoulos B."/>
            <person name="Baker S."/>
            <person name="Barry K."/>
            <person name="Bills G."/>
            <person name="Bluhm B."/>
            <person name="Cannon C."/>
            <person name="Castanera R."/>
            <person name="Culley D."/>
            <person name="Daum C."/>
            <person name="Ezra D."/>
            <person name="Gonzalez J."/>
            <person name="Henrissat B."/>
            <person name="Kuo A."/>
            <person name="Liang C."/>
            <person name="Lipzen A."/>
            <person name="Lutzoni F."/>
            <person name="Magnuson J."/>
            <person name="Mondo S."/>
            <person name="Nolan M."/>
            <person name="Ohm R."/>
            <person name="Pangilinan J."/>
            <person name="Park H.-J."/>
            <person name="Ramirez L."/>
            <person name="Alfaro M."/>
            <person name="Sun H."/>
            <person name="Tritt A."/>
            <person name="Yoshinaga Y."/>
            <person name="Zwiers L.-H."/>
            <person name="Turgeon B."/>
            <person name="Goodwin S."/>
            <person name="Spatafora J."/>
            <person name="Crous P."/>
            <person name="Grigoriev I."/>
        </authorList>
    </citation>
    <scope>NUCLEOTIDE SEQUENCE</scope>
    <source>
        <strain evidence="4">CBS 260.36</strain>
    </source>
</reference>
<feature type="chain" id="PRO_5040127540" description="Mid2 domain-containing protein" evidence="3">
    <location>
        <begin position="21"/>
        <end position="329"/>
    </location>
</feature>
<keyword evidence="2" id="KW-0472">Membrane</keyword>
<evidence type="ECO:0008006" key="6">
    <source>
        <dbReference type="Google" id="ProtNLM"/>
    </source>
</evidence>
<feature type="transmembrane region" description="Helical" evidence="2">
    <location>
        <begin position="203"/>
        <end position="227"/>
    </location>
</feature>
<keyword evidence="2" id="KW-0812">Transmembrane</keyword>
<feature type="region of interest" description="Disordered" evidence="1">
    <location>
        <begin position="155"/>
        <end position="197"/>
    </location>
</feature>
<proteinExistence type="predicted"/>
<sequence>MAGSYLSLLLYLVLLGRINAGIVPLDANNHWISPPGPEAAGDYQDNPNYTVGRTIQLLWQTDFTKLSLILTHGFIDEPGYVQPVNLNTFADVPSAYSWTVPDPEKVGFNLSHGNVFYLAVEDPTTKAMFTCHYFNITDSNTVTATSSTSPANAIPTNFSVTTPPIRPSSTSSTSIFPTSISPTTTTPSATSTNSSGLSKGTKVGVGVGIGTGAFVLVGIGVMLGLVIRQRSHEGVQTDSSPSKHREGYDVASEMAGMRAYDTNAQHELSSHTMVEMPSLLNLANCKAVNLLEVSTLTESLFLNRKLLKNLPYLNIVQACMNSNMSYIFV</sequence>
<evidence type="ECO:0000256" key="3">
    <source>
        <dbReference type="SAM" id="SignalP"/>
    </source>
</evidence>
<feature type="signal peptide" evidence="3">
    <location>
        <begin position="1"/>
        <end position="20"/>
    </location>
</feature>
<evidence type="ECO:0000313" key="5">
    <source>
        <dbReference type="Proteomes" id="UP000799439"/>
    </source>
</evidence>
<gene>
    <name evidence="4" type="ORF">K461DRAFT_319052</name>
</gene>